<feature type="domain" description="RCK N-terminal" evidence="7">
    <location>
        <begin position="227"/>
        <end position="343"/>
    </location>
</feature>
<dbReference type="SUPFAM" id="SSF51735">
    <property type="entry name" value="NAD(P)-binding Rossmann-fold domains"/>
    <property type="match status" value="2"/>
</dbReference>
<dbReference type="SUPFAM" id="SSF116726">
    <property type="entry name" value="TrkA C-terminal domain-like"/>
    <property type="match status" value="2"/>
</dbReference>
<dbReference type="PANTHER" id="PTHR43833">
    <property type="entry name" value="POTASSIUM CHANNEL PROTEIN 2-RELATED-RELATED"/>
    <property type="match status" value="1"/>
</dbReference>
<dbReference type="InterPro" id="IPR050721">
    <property type="entry name" value="Trk_Ktr_HKT_K-transport"/>
</dbReference>
<dbReference type="PANTHER" id="PTHR43833:SF5">
    <property type="entry name" value="TRK SYSTEM POTASSIUM UPTAKE PROTEIN TRKA"/>
    <property type="match status" value="1"/>
</dbReference>
<dbReference type="PRINTS" id="PR00335">
    <property type="entry name" value="KUPTAKETRKA"/>
</dbReference>
<dbReference type="EMBL" id="AOMD01000012">
    <property type="protein sequence ID" value="EMA46721.1"/>
    <property type="molecule type" value="Genomic_DNA"/>
</dbReference>
<dbReference type="Gene3D" id="3.30.70.1450">
    <property type="entry name" value="Regulator of K+ conductance, C-terminal domain"/>
    <property type="match status" value="2"/>
</dbReference>
<evidence type="ECO:0000256" key="6">
    <source>
        <dbReference type="ARBA" id="ARBA00023065"/>
    </source>
</evidence>
<dbReference type="Pfam" id="PF02254">
    <property type="entry name" value="TrkA_N"/>
    <property type="match status" value="2"/>
</dbReference>
<dbReference type="PROSITE" id="PS51202">
    <property type="entry name" value="RCK_C"/>
    <property type="match status" value="2"/>
</dbReference>
<dbReference type="RefSeq" id="WP_006076544.1">
    <property type="nucleotide sequence ID" value="NZ_AOMD01000012.1"/>
</dbReference>
<protein>
    <submittedName>
        <fullName evidence="9">Potassium transporter peripheral membrane component</fullName>
    </submittedName>
</protein>
<dbReference type="Pfam" id="PF02080">
    <property type="entry name" value="TrkA_C"/>
    <property type="match status" value="2"/>
</dbReference>
<dbReference type="InterPro" id="IPR003148">
    <property type="entry name" value="RCK_N"/>
</dbReference>
<dbReference type="InterPro" id="IPR006036">
    <property type="entry name" value="K_uptake_TrkA"/>
</dbReference>
<reference evidence="9 10" key="1">
    <citation type="journal article" date="2014" name="PLoS Genet.">
        <title>Phylogenetically driven sequencing of extremely halophilic archaea reveals strategies for static and dynamic osmo-response.</title>
        <authorList>
            <person name="Becker E.A."/>
            <person name="Seitzer P.M."/>
            <person name="Tritt A."/>
            <person name="Larsen D."/>
            <person name="Krusor M."/>
            <person name="Yao A.I."/>
            <person name="Wu D."/>
            <person name="Madern D."/>
            <person name="Eisen J.A."/>
            <person name="Darling A.E."/>
            <person name="Facciotti M.T."/>
        </authorList>
    </citation>
    <scope>NUCLEOTIDE SEQUENCE [LARGE SCALE GENOMIC DNA]</scope>
    <source>
        <strain evidence="9 10">DSM 5350</strain>
    </source>
</reference>
<evidence type="ECO:0000256" key="3">
    <source>
        <dbReference type="ARBA" id="ARBA00022538"/>
    </source>
</evidence>
<evidence type="ECO:0000256" key="5">
    <source>
        <dbReference type="ARBA" id="ARBA00023027"/>
    </source>
</evidence>
<keyword evidence="2" id="KW-0813">Transport</keyword>
<dbReference type="PROSITE" id="PS51201">
    <property type="entry name" value="RCK_N"/>
    <property type="match status" value="2"/>
</dbReference>
<accession>M0MM29</accession>
<dbReference type="PATRIC" id="fig|1227455.4.peg.733"/>
<dbReference type="InterPro" id="IPR006037">
    <property type="entry name" value="RCK_C"/>
</dbReference>
<evidence type="ECO:0000256" key="1">
    <source>
        <dbReference type="ARBA" id="ARBA00003660"/>
    </source>
</evidence>
<dbReference type="InterPro" id="IPR036291">
    <property type="entry name" value="NAD(P)-bd_dom_sf"/>
</dbReference>
<feature type="domain" description="RCK N-terminal" evidence="7">
    <location>
        <begin position="1"/>
        <end position="119"/>
    </location>
</feature>
<keyword evidence="4" id="KW-0630">Potassium</keyword>
<dbReference type="NCBIfam" id="NF007039">
    <property type="entry name" value="PRK09496.3-2"/>
    <property type="match status" value="1"/>
</dbReference>
<dbReference type="GO" id="GO:0015079">
    <property type="term" value="F:potassium ion transmembrane transporter activity"/>
    <property type="evidence" value="ECO:0007669"/>
    <property type="project" value="InterPro"/>
</dbReference>
<name>M0MM29_9EURY</name>
<dbReference type="STRING" id="1227455.C449_03606"/>
<evidence type="ECO:0000259" key="8">
    <source>
        <dbReference type="PROSITE" id="PS51202"/>
    </source>
</evidence>
<keyword evidence="10" id="KW-1185">Reference proteome</keyword>
<organism evidence="9 10">
    <name type="scientific">Halococcus saccharolyticus DSM 5350</name>
    <dbReference type="NCBI Taxonomy" id="1227455"/>
    <lineage>
        <taxon>Archaea</taxon>
        <taxon>Methanobacteriati</taxon>
        <taxon>Methanobacteriota</taxon>
        <taxon>Stenosarchaea group</taxon>
        <taxon>Halobacteria</taxon>
        <taxon>Halobacteriales</taxon>
        <taxon>Halococcaceae</taxon>
        <taxon>Halococcus</taxon>
    </lineage>
</organism>
<sequence length="443" mass="46833">MRVVVVGAGDVGTHIVEDLADAHDLAVVDTDPDRIEALGSSHDIDTVEGDGRSLDTLEAAAIRDADVVIASTDDDAVNVMVCGAAANVTDAFTIARVKSGDLFDTWQEFDDAFGVDRMLCVDRLTAAALVRTVALPGALATSTFVDEQVVMAEFEIDDGDEITNQRVEDADRFPALTFAGVLRDDAVLVPSGETVIEPGDRVVVIGSPSSVRRFATTLSPTGALEPDDDVIVIGGDEVGCRTAELFAENEYTPRLVEHDSERAAELENRLSDVSIEEGEATSAAFLREVGVGNAELVVSTLDDETNYLVSLLARRIGAEHTASVVGEREFVDLFEAAGVDVTVQPHSVVAGEITRATRGYTDEAAILERDSAEVLEITVERESALAGEAIEDVAHDLPDGFVIGAIVRDGSLTTPRGGTVVQVGDHVVVFADTDALDEIATAL</sequence>
<dbReference type="Gene3D" id="3.40.50.720">
    <property type="entry name" value="NAD(P)-binding Rossmann-like Domain"/>
    <property type="match status" value="2"/>
</dbReference>
<proteinExistence type="predicted"/>
<dbReference type="OrthoDB" id="24929at2157"/>
<evidence type="ECO:0000313" key="9">
    <source>
        <dbReference type="EMBL" id="EMA46721.1"/>
    </source>
</evidence>
<dbReference type="Proteomes" id="UP000011669">
    <property type="component" value="Unassembled WGS sequence"/>
</dbReference>
<dbReference type="AlphaFoldDB" id="M0MM29"/>
<feature type="domain" description="RCK C-terminal" evidence="8">
    <location>
        <begin position="362"/>
        <end position="443"/>
    </location>
</feature>
<dbReference type="NCBIfam" id="NF007034">
    <property type="entry name" value="PRK09496.2-1"/>
    <property type="match status" value="1"/>
</dbReference>
<dbReference type="InParanoid" id="M0MM29"/>
<keyword evidence="6" id="KW-0406">Ion transport</keyword>
<keyword evidence="5" id="KW-0520">NAD</keyword>
<feature type="domain" description="RCK C-terminal" evidence="8">
    <location>
        <begin position="139"/>
        <end position="220"/>
    </location>
</feature>
<dbReference type="GO" id="GO:0005886">
    <property type="term" value="C:plasma membrane"/>
    <property type="evidence" value="ECO:0007669"/>
    <property type="project" value="InterPro"/>
</dbReference>
<evidence type="ECO:0000313" key="10">
    <source>
        <dbReference type="Proteomes" id="UP000011669"/>
    </source>
</evidence>
<gene>
    <name evidence="9" type="primary">trkA</name>
    <name evidence="9" type="ORF">C449_03606</name>
</gene>
<keyword evidence="3" id="KW-0633">Potassium transport</keyword>
<comment type="function">
    <text evidence="1">Part of a potassium transport system.</text>
</comment>
<evidence type="ECO:0000256" key="2">
    <source>
        <dbReference type="ARBA" id="ARBA00022448"/>
    </source>
</evidence>
<comment type="caution">
    <text evidence="9">The sequence shown here is derived from an EMBL/GenBank/DDBJ whole genome shotgun (WGS) entry which is preliminary data.</text>
</comment>
<evidence type="ECO:0000256" key="4">
    <source>
        <dbReference type="ARBA" id="ARBA00022958"/>
    </source>
</evidence>
<dbReference type="InterPro" id="IPR036721">
    <property type="entry name" value="RCK_C_sf"/>
</dbReference>
<evidence type="ECO:0000259" key="7">
    <source>
        <dbReference type="PROSITE" id="PS51201"/>
    </source>
</evidence>